<dbReference type="GO" id="GO:0016301">
    <property type="term" value="F:kinase activity"/>
    <property type="evidence" value="ECO:0007669"/>
    <property type="project" value="UniProtKB-KW"/>
</dbReference>
<feature type="domain" description="PTS EIIA type-1" evidence="7">
    <location>
        <begin position="32"/>
        <end position="137"/>
    </location>
</feature>
<keyword evidence="2" id="KW-0813">Transport</keyword>
<dbReference type="PROSITE" id="PS51093">
    <property type="entry name" value="PTS_EIIA_TYPE_1"/>
    <property type="match status" value="1"/>
</dbReference>
<keyword evidence="3 8" id="KW-0762">Sugar transport</keyword>
<evidence type="ECO:0000256" key="1">
    <source>
        <dbReference type="ARBA" id="ARBA00004496"/>
    </source>
</evidence>
<evidence type="ECO:0000256" key="4">
    <source>
        <dbReference type="ARBA" id="ARBA00022679"/>
    </source>
</evidence>
<sequence length="167" mass="17810">MFEFAKKKKSARLIELEAPLKGKTLTLEEVPDPAFSSGTIGKGRAILPSEGKVTAPCPGTVVHIMEKSKHALLLEHETGILILIHVGIETVSLKGEGFYPCVSAGDKVSTGQTLLEFDLEAIAKAGLSPVTPIIIPGGQDLIESVEFKGGTASHEDKPFIRILLKNL</sequence>
<dbReference type="InterPro" id="IPR050890">
    <property type="entry name" value="PTS_EIIA_component"/>
</dbReference>
<dbReference type="eggNOG" id="COG2190">
    <property type="taxonomic scope" value="Bacteria"/>
</dbReference>
<protein>
    <submittedName>
        <fullName evidence="8">PTS glucose transporter subunit IIA</fullName>
    </submittedName>
</protein>
<dbReference type="OrthoDB" id="92465at2"/>
<dbReference type="NCBIfam" id="TIGR00830">
    <property type="entry name" value="PTBA"/>
    <property type="match status" value="1"/>
</dbReference>
<organism evidence="8 9">
    <name type="scientific">Paenibacillus durus</name>
    <name type="common">Paenibacillus azotofixans</name>
    <dbReference type="NCBI Taxonomy" id="44251"/>
    <lineage>
        <taxon>Bacteria</taxon>
        <taxon>Bacillati</taxon>
        <taxon>Bacillota</taxon>
        <taxon>Bacilli</taxon>
        <taxon>Bacillales</taxon>
        <taxon>Paenibacillaceae</taxon>
        <taxon>Paenibacillus</taxon>
    </lineage>
</organism>
<reference evidence="8 9" key="1">
    <citation type="submission" date="2014-08" db="EMBL/GenBank/DDBJ databases">
        <title>Comparative genomics of the Paenibacillus odorifer group.</title>
        <authorList>
            <person name="den Bakker H.C."/>
            <person name="Tsai Y.-C."/>
            <person name="Martin N."/>
            <person name="Korlach J."/>
            <person name="Wiedmann M."/>
        </authorList>
    </citation>
    <scope>NUCLEOTIDE SEQUENCE [LARGE SCALE GENOMIC DNA]</scope>
    <source>
        <strain evidence="8 9">DSM 1735</strain>
    </source>
</reference>
<comment type="subcellular location">
    <subcellularLocation>
        <location evidence="1">Cytoplasm</location>
    </subcellularLocation>
</comment>
<evidence type="ECO:0000256" key="3">
    <source>
        <dbReference type="ARBA" id="ARBA00022597"/>
    </source>
</evidence>
<dbReference type="PROSITE" id="PS00371">
    <property type="entry name" value="PTS_EIIA_TYPE_1_HIS"/>
    <property type="match status" value="1"/>
</dbReference>
<evidence type="ECO:0000256" key="2">
    <source>
        <dbReference type="ARBA" id="ARBA00022448"/>
    </source>
</evidence>
<dbReference type="GO" id="GO:0005737">
    <property type="term" value="C:cytoplasm"/>
    <property type="evidence" value="ECO:0007669"/>
    <property type="project" value="UniProtKB-SubCell"/>
</dbReference>
<dbReference type="KEGG" id="pdu:PDUR_02190"/>
<dbReference type="Gene3D" id="2.70.70.10">
    <property type="entry name" value="Glucose Permease (Domain IIA)"/>
    <property type="match status" value="1"/>
</dbReference>
<accession>A0A089HG96</accession>
<dbReference type="Proteomes" id="UP000029409">
    <property type="component" value="Chromosome"/>
</dbReference>
<evidence type="ECO:0000256" key="5">
    <source>
        <dbReference type="ARBA" id="ARBA00022683"/>
    </source>
</evidence>
<dbReference type="SUPFAM" id="SSF51261">
    <property type="entry name" value="Duplicated hybrid motif"/>
    <property type="match status" value="1"/>
</dbReference>
<dbReference type="AlphaFoldDB" id="A0A089HG96"/>
<dbReference type="InterPro" id="IPR011055">
    <property type="entry name" value="Dup_hybrid_motif"/>
</dbReference>
<dbReference type="GO" id="GO:0009401">
    <property type="term" value="P:phosphoenolpyruvate-dependent sugar phosphotransferase system"/>
    <property type="evidence" value="ECO:0007669"/>
    <property type="project" value="UniProtKB-KW"/>
</dbReference>
<dbReference type="EMBL" id="CP009288">
    <property type="protein sequence ID" value="AIQ10951.1"/>
    <property type="molecule type" value="Genomic_DNA"/>
</dbReference>
<dbReference type="STRING" id="44251.PDUR_02190"/>
<dbReference type="Pfam" id="PF00358">
    <property type="entry name" value="PTS_EIIA_1"/>
    <property type="match status" value="1"/>
</dbReference>
<keyword evidence="4" id="KW-0808">Transferase</keyword>
<evidence type="ECO:0000259" key="7">
    <source>
        <dbReference type="PROSITE" id="PS51093"/>
    </source>
</evidence>
<dbReference type="FunFam" id="2.70.70.10:FF:000001">
    <property type="entry name" value="PTS system glucose-specific IIA component"/>
    <property type="match status" value="1"/>
</dbReference>
<dbReference type="RefSeq" id="WP_042204880.1">
    <property type="nucleotide sequence ID" value="NZ_CP009288.1"/>
</dbReference>
<keyword evidence="9" id="KW-1185">Reference proteome</keyword>
<dbReference type="PANTHER" id="PTHR45008">
    <property type="entry name" value="PTS SYSTEM GLUCOSE-SPECIFIC EIIA COMPONENT"/>
    <property type="match status" value="1"/>
</dbReference>
<gene>
    <name evidence="8" type="ORF">PDUR_02190</name>
</gene>
<keyword evidence="6" id="KW-0418">Kinase</keyword>
<dbReference type="InterPro" id="IPR001127">
    <property type="entry name" value="PTS_EIIA_1_perm"/>
</dbReference>
<evidence type="ECO:0000313" key="9">
    <source>
        <dbReference type="Proteomes" id="UP000029409"/>
    </source>
</evidence>
<name>A0A089HG96_PAEDU</name>
<keyword evidence="5" id="KW-0598">Phosphotransferase system</keyword>
<evidence type="ECO:0000256" key="6">
    <source>
        <dbReference type="ARBA" id="ARBA00022777"/>
    </source>
</evidence>
<dbReference type="PANTHER" id="PTHR45008:SF1">
    <property type="entry name" value="PTS SYSTEM GLUCOSE-SPECIFIC EIIA COMPONENT"/>
    <property type="match status" value="1"/>
</dbReference>
<proteinExistence type="predicted"/>
<evidence type="ECO:0000313" key="8">
    <source>
        <dbReference type="EMBL" id="AIQ10951.1"/>
    </source>
</evidence>